<dbReference type="Pfam" id="PF01805">
    <property type="entry name" value="Surp"/>
    <property type="match status" value="1"/>
</dbReference>
<dbReference type="SUPFAM" id="SSF109905">
    <property type="entry name" value="Surp module (SWAP domain)"/>
    <property type="match status" value="1"/>
</dbReference>
<dbReference type="Gene3D" id="1.10.10.790">
    <property type="entry name" value="Surp module"/>
    <property type="match status" value="1"/>
</dbReference>
<dbReference type="PANTHER" id="PTHR23140">
    <property type="entry name" value="RNA PROCESSING PROTEIN LD23810P"/>
    <property type="match status" value="1"/>
</dbReference>
<dbReference type="InterPro" id="IPR000061">
    <property type="entry name" value="Surp"/>
</dbReference>
<dbReference type="SMART" id="SM00360">
    <property type="entry name" value="RRM"/>
    <property type="match status" value="1"/>
</dbReference>
<keyword evidence="9" id="KW-1185">Reference proteome</keyword>
<dbReference type="InterPro" id="IPR000504">
    <property type="entry name" value="RRM_dom"/>
</dbReference>
<evidence type="ECO:0000313" key="9">
    <source>
        <dbReference type="Proteomes" id="UP000678393"/>
    </source>
</evidence>
<dbReference type="AlphaFoldDB" id="A0A8S3ZH81"/>
<dbReference type="InterPro" id="IPR035967">
    <property type="entry name" value="SWAP/Surp_sf"/>
</dbReference>
<feature type="compositionally biased region" description="Polar residues" evidence="4">
    <location>
        <begin position="710"/>
        <end position="719"/>
    </location>
</feature>
<evidence type="ECO:0000256" key="2">
    <source>
        <dbReference type="PROSITE-ProRule" id="PRU00176"/>
    </source>
</evidence>
<keyword evidence="3" id="KW-0175">Coiled coil</keyword>
<dbReference type="InterPro" id="IPR006569">
    <property type="entry name" value="CID_dom"/>
</dbReference>
<evidence type="ECO:0008006" key="10">
    <source>
        <dbReference type="Google" id="ProtNLM"/>
    </source>
</evidence>
<dbReference type="SMART" id="SM01115">
    <property type="entry name" value="cwf21"/>
    <property type="match status" value="1"/>
</dbReference>
<keyword evidence="1 2" id="KW-0694">RNA-binding</keyword>
<dbReference type="Pfam" id="PF00076">
    <property type="entry name" value="RRM_1"/>
    <property type="match status" value="1"/>
</dbReference>
<feature type="compositionally biased region" description="Acidic residues" evidence="4">
    <location>
        <begin position="723"/>
        <end position="739"/>
    </location>
</feature>
<gene>
    <name evidence="8" type="ORF">CUNI_LOCUS14365</name>
</gene>
<dbReference type="PROSITE" id="PS51391">
    <property type="entry name" value="CID"/>
    <property type="match status" value="1"/>
</dbReference>
<dbReference type="Gene3D" id="6.10.140.420">
    <property type="match status" value="1"/>
</dbReference>
<dbReference type="CDD" id="cd21370">
    <property type="entry name" value="cwf21_SR140"/>
    <property type="match status" value="1"/>
</dbReference>
<evidence type="ECO:0000256" key="4">
    <source>
        <dbReference type="SAM" id="MobiDB-lite"/>
    </source>
</evidence>
<dbReference type="InterPro" id="IPR035979">
    <property type="entry name" value="RBD_domain_sf"/>
</dbReference>
<feature type="compositionally biased region" description="Basic and acidic residues" evidence="4">
    <location>
        <begin position="834"/>
        <end position="849"/>
    </location>
</feature>
<feature type="compositionally biased region" description="Basic and acidic residues" evidence="4">
    <location>
        <begin position="652"/>
        <end position="664"/>
    </location>
</feature>
<dbReference type="InterPro" id="IPR035009">
    <property type="entry name" value="SR140_RRM"/>
</dbReference>
<feature type="region of interest" description="Disordered" evidence="4">
    <location>
        <begin position="622"/>
        <end position="820"/>
    </location>
</feature>
<evidence type="ECO:0000256" key="3">
    <source>
        <dbReference type="SAM" id="Coils"/>
    </source>
</evidence>
<feature type="compositionally biased region" description="Basic and acidic residues" evidence="4">
    <location>
        <begin position="622"/>
        <end position="634"/>
    </location>
</feature>
<dbReference type="SMART" id="SM00582">
    <property type="entry name" value="RPR"/>
    <property type="match status" value="1"/>
</dbReference>
<name>A0A8S3ZH81_9EUPU</name>
<comment type="caution">
    <text evidence="8">The sequence shown here is derived from an EMBL/GenBank/DDBJ whole genome shotgun (WGS) entry which is preliminary data.</text>
</comment>
<dbReference type="InterPro" id="IPR051485">
    <property type="entry name" value="SR-CTD_assoc_factor"/>
</dbReference>
<organism evidence="8 9">
    <name type="scientific">Candidula unifasciata</name>
    <dbReference type="NCBI Taxonomy" id="100452"/>
    <lineage>
        <taxon>Eukaryota</taxon>
        <taxon>Metazoa</taxon>
        <taxon>Spiralia</taxon>
        <taxon>Lophotrochozoa</taxon>
        <taxon>Mollusca</taxon>
        <taxon>Gastropoda</taxon>
        <taxon>Heterobranchia</taxon>
        <taxon>Euthyneura</taxon>
        <taxon>Panpulmonata</taxon>
        <taxon>Eupulmonata</taxon>
        <taxon>Stylommatophora</taxon>
        <taxon>Helicina</taxon>
        <taxon>Helicoidea</taxon>
        <taxon>Geomitridae</taxon>
        <taxon>Candidula</taxon>
    </lineage>
</organism>
<feature type="domain" description="RRM" evidence="5">
    <location>
        <begin position="205"/>
        <end position="286"/>
    </location>
</feature>
<dbReference type="InterPro" id="IPR047488">
    <property type="entry name" value="SR140_cwf21"/>
</dbReference>
<evidence type="ECO:0000313" key="8">
    <source>
        <dbReference type="EMBL" id="CAG5128807.1"/>
    </source>
</evidence>
<proteinExistence type="predicted"/>
<dbReference type="GO" id="GO:0003723">
    <property type="term" value="F:RNA binding"/>
    <property type="evidence" value="ECO:0007669"/>
    <property type="project" value="UniProtKB-UniRule"/>
</dbReference>
<dbReference type="PROSITE" id="PS50128">
    <property type="entry name" value="SURP"/>
    <property type="match status" value="1"/>
</dbReference>
<feature type="compositionally biased region" description="Low complexity" evidence="4">
    <location>
        <begin position="748"/>
        <end position="765"/>
    </location>
</feature>
<reference evidence="8" key="1">
    <citation type="submission" date="2021-04" db="EMBL/GenBank/DDBJ databases">
        <authorList>
            <consortium name="Molecular Ecology Group"/>
        </authorList>
    </citation>
    <scope>NUCLEOTIDE SEQUENCE</scope>
</reference>
<dbReference type="InterPro" id="IPR008942">
    <property type="entry name" value="ENTH_VHS"/>
</dbReference>
<feature type="compositionally biased region" description="Basic and acidic residues" evidence="4">
    <location>
        <begin position="785"/>
        <end position="810"/>
    </location>
</feature>
<dbReference type="CDD" id="cd12223">
    <property type="entry name" value="RRM_SR140"/>
    <property type="match status" value="1"/>
</dbReference>
<dbReference type="InterPro" id="IPR013170">
    <property type="entry name" value="mRNA_splic_Cwf21_dom"/>
</dbReference>
<dbReference type="SMART" id="SM00648">
    <property type="entry name" value="SWAP"/>
    <property type="match status" value="1"/>
</dbReference>
<evidence type="ECO:0000259" key="7">
    <source>
        <dbReference type="PROSITE" id="PS51391"/>
    </source>
</evidence>
<dbReference type="EMBL" id="CAJHNH020003223">
    <property type="protein sequence ID" value="CAG5128807.1"/>
    <property type="molecule type" value="Genomic_DNA"/>
</dbReference>
<evidence type="ECO:0000256" key="1">
    <source>
        <dbReference type="ARBA" id="ARBA00022884"/>
    </source>
</evidence>
<protein>
    <recommendedName>
        <fullName evidence="10">U2 snRNP-associated SURP motif-containing protein</fullName>
    </recommendedName>
</protein>
<feature type="domain" description="SURP motif" evidence="6">
    <location>
        <begin position="363"/>
        <end position="406"/>
    </location>
</feature>
<feature type="coiled-coil region" evidence="3">
    <location>
        <begin position="114"/>
        <end position="156"/>
    </location>
</feature>
<dbReference type="Pfam" id="PF08312">
    <property type="entry name" value="cwf21"/>
    <property type="match status" value="1"/>
</dbReference>
<dbReference type="InterPro" id="IPR012677">
    <property type="entry name" value="Nucleotide-bd_a/b_plait_sf"/>
</dbReference>
<evidence type="ECO:0000259" key="5">
    <source>
        <dbReference type="PROSITE" id="PS50102"/>
    </source>
</evidence>
<dbReference type="SUPFAM" id="SSF48464">
    <property type="entry name" value="ENTH/VHS domain"/>
    <property type="match status" value="1"/>
</dbReference>
<dbReference type="GO" id="GO:0005634">
    <property type="term" value="C:nucleus"/>
    <property type="evidence" value="ECO:0007669"/>
    <property type="project" value="TreeGrafter"/>
</dbReference>
<feature type="non-terminal residue" evidence="8">
    <location>
        <position position="1"/>
    </location>
</feature>
<feature type="domain" description="CID" evidence="7">
    <location>
        <begin position="470"/>
        <end position="615"/>
    </location>
</feature>
<dbReference type="Gene3D" id="3.30.70.330">
    <property type="match status" value="1"/>
</dbReference>
<dbReference type="Pfam" id="PF04818">
    <property type="entry name" value="CID"/>
    <property type="match status" value="1"/>
</dbReference>
<dbReference type="SUPFAM" id="SSF54928">
    <property type="entry name" value="RNA-binding domain, RBD"/>
    <property type="match status" value="1"/>
</dbReference>
<evidence type="ECO:0000259" key="6">
    <source>
        <dbReference type="PROSITE" id="PS50128"/>
    </source>
</evidence>
<feature type="compositionally biased region" description="Basic residues" evidence="4">
    <location>
        <begin position="877"/>
        <end position="922"/>
    </location>
</feature>
<dbReference type="Proteomes" id="UP000678393">
    <property type="component" value="Unassembled WGS sequence"/>
</dbReference>
<dbReference type="GO" id="GO:0006396">
    <property type="term" value="P:RNA processing"/>
    <property type="evidence" value="ECO:0007669"/>
    <property type="project" value="InterPro"/>
</dbReference>
<accession>A0A8S3ZH81</accession>
<dbReference type="OrthoDB" id="377209at2759"/>
<dbReference type="PROSITE" id="PS50102">
    <property type="entry name" value="RRM"/>
    <property type="match status" value="1"/>
</dbReference>
<dbReference type="PANTHER" id="PTHR23140:SF0">
    <property type="entry name" value="U2 SNRNP-ASSOCIATED SURP MOTIF-CONTAINING PROTEIN"/>
    <property type="match status" value="1"/>
</dbReference>
<dbReference type="Gene3D" id="1.25.40.90">
    <property type="match status" value="1"/>
</dbReference>
<feature type="region of interest" description="Disordered" evidence="4">
    <location>
        <begin position="834"/>
        <end position="922"/>
    </location>
</feature>
<sequence length="922" mass="105615">KSSRDRAMGKARLSESKLRAFDIGNMSLGTKTLSKREQEELKRKEDEAATAAVYEQFVASFEDADKLNKAWVKGGVVNPEKKTEDKGGGSRLYKPTSKLAQLASTFSSVKDIKKEEERQEKREEKIRLSVLKKKKDEKKKSNLELFKEELKSIQEQREERHALKRARGEMVDDIELLPPSIRGNEYDLGGSFPKAAGEPGDENTTNIYVGNINPKMTEKELCEIFGKYGPLASVKIMWPRTDEERSRGRNCGFVAFMNRKDGERAMTALKGKEINGFDMKLGWGKAVPIPPHPVYIPPALAELTQPPPPSGLPFNAQIKRRKDKEYSSGQLHVLPESPDELEKTLANAVVKVVIPTERQLLALIHRMVEFVVREGPMFEAMIMNRELNNPFFRFLFDNKSPAHTYYRWKLYSILHGDTAMKWRIDEFYMFKGGSIWRPPPINPFTQGMPDDLVNREANTEFEVILRKGKLTNSQRDRLEDILRELTPDRTKIAEAMVWCLDHAEAAEEVVDCIAESLSIIQTPIPKKIARLFLVSDILFNSSAKVPNASFFRKFFQAKLKEIFKDVNESYEKIEGRLKAEQFKQKVMNCFRAWEDWAVYPNDFLINLQNIFLGLVLPVKQPEESPEHKEDKPVDIDGAPLEDVDGFPLSESAKPEPDIDGEELKSVNGLPLSEPDIDGEPLQPIKKPPAPAGPQPTFIRSKWEEVDETELQAQAMTTSKWEMLEDPDDGNNEEAGEDIDGLPFEEGKQSNQQSEESEGSQPESPNTSRSSTKEDSAYNLKLSLMSEERRQKLREIEVKVVKYQDELEVGKRSRKSGMSMQEQVEYYRRKLHNKLSDMFDSPLRDRDRGDSSGGSRKRHRSRSSSPVRRGRSSERSSTPKRKKKDKDRSPKRSRRSRSRSRSPRRTSRSPGRERKHKSRKHRD</sequence>